<evidence type="ECO:0000256" key="3">
    <source>
        <dbReference type="ARBA" id="ARBA00022448"/>
    </source>
</evidence>
<dbReference type="SUPFAM" id="SSF56935">
    <property type="entry name" value="Porins"/>
    <property type="match status" value="1"/>
</dbReference>
<dbReference type="InterPro" id="IPR039426">
    <property type="entry name" value="TonB-dep_rcpt-like"/>
</dbReference>
<evidence type="ECO:0000256" key="4">
    <source>
        <dbReference type="ARBA" id="ARBA00022452"/>
    </source>
</evidence>
<keyword evidence="9" id="KW-0406">Ion transport</keyword>
<evidence type="ECO:0000256" key="8">
    <source>
        <dbReference type="ARBA" id="ARBA00023004"/>
    </source>
</evidence>
<evidence type="ECO:0000313" key="21">
    <source>
        <dbReference type="Proteomes" id="UP000060277"/>
    </source>
</evidence>
<reference evidence="21" key="1">
    <citation type="submission" date="2015-12" db="EMBL/GenBank/DDBJ databases">
        <title>Complete genome sequence of Pandoraea norimbergensis DSM 11628.</title>
        <authorList>
            <person name="Ee R."/>
            <person name="Lim Y.-L."/>
            <person name="Yong D."/>
            <person name="Yin W.-F."/>
            <person name="Chan K.-G."/>
        </authorList>
    </citation>
    <scope>NUCLEOTIDE SEQUENCE [LARGE SCALE GENOMIC DNA]</scope>
    <source>
        <strain evidence="21">DSM 11628</strain>
    </source>
</reference>
<keyword evidence="7 17" id="KW-0732">Signal</keyword>
<evidence type="ECO:0000256" key="17">
    <source>
        <dbReference type="SAM" id="SignalP"/>
    </source>
</evidence>
<dbReference type="Pfam" id="PF07715">
    <property type="entry name" value="Plug"/>
    <property type="match status" value="1"/>
</dbReference>
<evidence type="ECO:0000259" key="19">
    <source>
        <dbReference type="Pfam" id="PF07715"/>
    </source>
</evidence>
<evidence type="ECO:0000256" key="16">
    <source>
        <dbReference type="SAM" id="MobiDB-lite"/>
    </source>
</evidence>
<gene>
    <name evidence="20" type="ORF">AT302_04245</name>
</gene>
<dbReference type="EMBL" id="CP013480">
    <property type="protein sequence ID" value="ALS63042.1"/>
    <property type="molecule type" value="Genomic_DNA"/>
</dbReference>
<keyword evidence="21" id="KW-1185">Reference proteome</keyword>
<keyword evidence="5" id="KW-0410">Iron transport</keyword>
<feature type="domain" description="TonB-dependent receptor plug" evidence="19">
    <location>
        <begin position="71"/>
        <end position="170"/>
    </location>
</feature>
<evidence type="ECO:0000313" key="20">
    <source>
        <dbReference type="EMBL" id="ALS63042.1"/>
    </source>
</evidence>
<evidence type="ECO:0000256" key="13">
    <source>
        <dbReference type="ARBA" id="ARBA00023237"/>
    </source>
</evidence>
<comment type="subcellular location">
    <subcellularLocation>
        <location evidence="1 14">Cell outer membrane</location>
        <topology evidence="1 14">Multi-pass membrane protein</topology>
    </subcellularLocation>
</comment>
<keyword evidence="6 14" id="KW-0812">Transmembrane</keyword>
<dbReference type="Gene3D" id="2.40.170.20">
    <property type="entry name" value="TonB-dependent receptor, beta-barrel domain"/>
    <property type="match status" value="1"/>
</dbReference>
<dbReference type="PANTHER" id="PTHR32552:SF68">
    <property type="entry name" value="FERRICHROME OUTER MEMBRANE TRANSPORTER_PHAGE RECEPTOR"/>
    <property type="match status" value="1"/>
</dbReference>
<accession>A0ABM5WQY1</accession>
<evidence type="ECO:0000259" key="18">
    <source>
        <dbReference type="Pfam" id="PF00593"/>
    </source>
</evidence>
<sequence>MRRRGSGLIWVPLAFAAVSGAAHAQDSGVPSAVALPTQEVRADREESPTGRTDGVVAKRSVSATKTDTPLVRVPQSVSVVTRDQMDAQGATTIDQALRYTPGVSSQDATDFRFDQLRGRGFSYDTYLDGLILQPNAFYANPRIDPYFLERIEVLRGPASVLYGAGSPAGIVNLITKMPSDEPVHELMLQFGSHSRFEAGFDMGGKVTDDGTILYRVTGLARDANSQVNGIKDQRLAIAPSVTIRASRDTSLTLFASYQRDPAGGLFNSLPVSGVVSGNPNGKIDPNTYVGNPDVDYFRRTQYSFGAKFEHAFNDTLKFRSNLRYLHDDIDYHQSFFLNYLPGSTSTVSMNAFLDREHLSQFAWDNQIEGKLSTGPLQHTVLVGLDYQRLLSGTSSGTGPIGTLNVFAPNYSTLGRITTTNKRVDTATDQFGMYMQDQIQYGGWTALLGLRQDWTSMNVQTQTTTSASIQNQSPHAFTWRGGLSYLFDSGIAPYFSYAKSFQPTAGVDYFNQALKPTTGEQYEIGVKYQPKSYNALYTVSFYNLTQQNVTTADPAHNGSVIQTGEVRSRGIELEARLQLTDSLSAIGSYTYLNQTVMKTNTASQLGKRPTMMPRYLSSLWLDYTLHGGVLRGLGFGAGVRVIGPSAGDVQNTFDVPAVALFDAAIHYDTGNWSFAVNGSNLFNRKYAAYCSGGACYYGSTASVIGTAKYRW</sequence>
<dbReference type="CDD" id="cd01347">
    <property type="entry name" value="ligand_gated_channel"/>
    <property type="match status" value="1"/>
</dbReference>
<feature type="chain" id="PRO_5046099299" evidence="17">
    <location>
        <begin position="25"/>
        <end position="710"/>
    </location>
</feature>
<evidence type="ECO:0000256" key="10">
    <source>
        <dbReference type="ARBA" id="ARBA00023077"/>
    </source>
</evidence>
<keyword evidence="11 14" id="KW-0472">Membrane</keyword>
<dbReference type="Proteomes" id="UP000060277">
    <property type="component" value="Chromosome"/>
</dbReference>
<dbReference type="InterPro" id="IPR036942">
    <property type="entry name" value="Beta-barrel_TonB_sf"/>
</dbReference>
<evidence type="ECO:0000256" key="11">
    <source>
        <dbReference type="ARBA" id="ARBA00023136"/>
    </source>
</evidence>
<keyword evidence="10 15" id="KW-0798">TonB box</keyword>
<keyword evidence="8" id="KW-0408">Iron</keyword>
<evidence type="ECO:0000256" key="15">
    <source>
        <dbReference type="RuleBase" id="RU003357"/>
    </source>
</evidence>
<evidence type="ECO:0000256" key="14">
    <source>
        <dbReference type="PROSITE-ProRule" id="PRU01360"/>
    </source>
</evidence>
<name>A0ABM5WQY1_9BURK</name>
<feature type="domain" description="TonB-dependent receptor-like beta-barrel" evidence="18">
    <location>
        <begin position="245"/>
        <end position="680"/>
    </location>
</feature>
<keyword evidence="12 20" id="KW-0675">Receptor</keyword>
<evidence type="ECO:0000256" key="2">
    <source>
        <dbReference type="ARBA" id="ARBA00009810"/>
    </source>
</evidence>
<dbReference type="Pfam" id="PF00593">
    <property type="entry name" value="TonB_dep_Rec_b-barrel"/>
    <property type="match status" value="1"/>
</dbReference>
<keyword evidence="4 14" id="KW-1134">Transmembrane beta strand</keyword>
<protein>
    <submittedName>
        <fullName evidence="20">TonB-dependent receptor</fullName>
    </submittedName>
</protein>
<dbReference type="Gene3D" id="2.170.130.10">
    <property type="entry name" value="TonB-dependent receptor, plug domain"/>
    <property type="match status" value="1"/>
</dbReference>
<evidence type="ECO:0000256" key="6">
    <source>
        <dbReference type="ARBA" id="ARBA00022692"/>
    </source>
</evidence>
<dbReference type="PANTHER" id="PTHR32552">
    <property type="entry name" value="FERRICHROME IRON RECEPTOR-RELATED"/>
    <property type="match status" value="1"/>
</dbReference>
<organism evidence="20 21">
    <name type="scientific">Pandoraea norimbergensis</name>
    <dbReference type="NCBI Taxonomy" id="93219"/>
    <lineage>
        <taxon>Bacteria</taxon>
        <taxon>Pseudomonadati</taxon>
        <taxon>Pseudomonadota</taxon>
        <taxon>Betaproteobacteria</taxon>
        <taxon>Burkholderiales</taxon>
        <taxon>Burkholderiaceae</taxon>
        <taxon>Pandoraea</taxon>
    </lineage>
</organism>
<keyword evidence="13 14" id="KW-0998">Cell outer membrane</keyword>
<evidence type="ECO:0000256" key="9">
    <source>
        <dbReference type="ARBA" id="ARBA00023065"/>
    </source>
</evidence>
<dbReference type="InterPro" id="IPR010105">
    <property type="entry name" value="TonB_sidphr_rcpt"/>
</dbReference>
<evidence type="ECO:0000256" key="5">
    <source>
        <dbReference type="ARBA" id="ARBA00022496"/>
    </source>
</evidence>
<evidence type="ECO:0000256" key="1">
    <source>
        <dbReference type="ARBA" id="ARBA00004571"/>
    </source>
</evidence>
<feature type="signal peptide" evidence="17">
    <location>
        <begin position="1"/>
        <end position="24"/>
    </location>
</feature>
<dbReference type="InterPro" id="IPR037066">
    <property type="entry name" value="Plug_dom_sf"/>
</dbReference>
<proteinExistence type="inferred from homology"/>
<feature type="region of interest" description="Disordered" evidence="16">
    <location>
        <begin position="27"/>
        <end position="54"/>
    </location>
</feature>
<evidence type="ECO:0000256" key="7">
    <source>
        <dbReference type="ARBA" id="ARBA00022729"/>
    </source>
</evidence>
<dbReference type="InterPro" id="IPR000531">
    <property type="entry name" value="Beta-barrel_TonB"/>
</dbReference>
<dbReference type="InterPro" id="IPR012910">
    <property type="entry name" value="Plug_dom"/>
</dbReference>
<dbReference type="NCBIfam" id="TIGR01783">
    <property type="entry name" value="TonB-siderophor"/>
    <property type="match status" value="1"/>
</dbReference>
<dbReference type="PROSITE" id="PS52016">
    <property type="entry name" value="TONB_DEPENDENT_REC_3"/>
    <property type="match status" value="1"/>
</dbReference>
<comment type="similarity">
    <text evidence="2 14 15">Belongs to the TonB-dependent receptor family.</text>
</comment>
<keyword evidence="3 14" id="KW-0813">Transport</keyword>
<evidence type="ECO:0000256" key="12">
    <source>
        <dbReference type="ARBA" id="ARBA00023170"/>
    </source>
</evidence>